<reference evidence="3 4" key="1">
    <citation type="submission" date="2022-02" db="EMBL/GenBank/DDBJ databases">
        <title>Uncovering new skin microbiome diversity through culturing and metagenomics.</title>
        <authorList>
            <person name="Conlan S."/>
            <person name="Deming C."/>
            <person name="Nisc Comparative Sequencing Program N."/>
            <person name="Segre J.A."/>
        </authorList>
    </citation>
    <scope>NUCLEOTIDE SEQUENCE [LARGE SCALE GENOMIC DNA]</scope>
    <source>
        <strain evidence="3 4">ACRQZ</strain>
    </source>
</reference>
<organism evidence="3 4">
    <name type="scientific">Arsenicicoccus bolidensis</name>
    <dbReference type="NCBI Taxonomy" id="229480"/>
    <lineage>
        <taxon>Bacteria</taxon>
        <taxon>Bacillati</taxon>
        <taxon>Actinomycetota</taxon>
        <taxon>Actinomycetes</taxon>
        <taxon>Micrococcales</taxon>
        <taxon>Intrasporangiaceae</taxon>
        <taxon>Arsenicicoccus</taxon>
    </lineage>
</organism>
<dbReference type="EMBL" id="JAKRCV010000019">
    <property type="protein sequence ID" value="MCG7321810.1"/>
    <property type="molecule type" value="Genomic_DNA"/>
</dbReference>
<name>A0ABS9Q1R1_9MICO</name>
<dbReference type="InterPro" id="IPR025568">
    <property type="entry name" value="DUF4334"/>
</dbReference>
<accession>A0ABS9Q1R1</accession>
<comment type="caution">
    <text evidence="3">The sequence shown here is derived from an EMBL/GenBank/DDBJ whole genome shotgun (WGS) entry which is preliminary data.</text>
</comment>
<evidence type="ECO:0000313" key="3">
    <source>
        <dbReference type="EMBL" id="MCG7321810.1"/>
    </source>
</evidence>
<dbReference type="InterPro" id="IPR025951">
    <property type="entry name" value="GXWXG_dom"/>
</dbReference>
<evidence type="ECO:0000259" key="1">
    <source>
        <dbReference type="Pfam" id="PF14231"/>
    </source>
</evidence>
<gene>
    <name evidence="3" type="ORF">MHL29_07910</name>
</gene>
<sequence length="183" mass="20261">MTDLHDLEHGTDLGTALETYDRLAPVTVAQLRGWWRGTEIPTGHPLDGALTAYGWWGKWFAGPEDAHPLVFRAQGGGTYEVDPGRLPLGVGLRVPPLLRARMTANAFRALRPVLQTRRPRGRLRMLEHRGVVSAALVYDHQPIMDAFRAVDADTLVGVMDLRGMPPYLFSLRRSAAIVESSTI</sequence>
<dbReference type="Pfam" id="PF14231">
    <property type="entry name" value="GXWXG"/>
    <property type="match status" value="1"/>
</dbReference>
<feature type="domain" description="GXWXG" evidence="1">
    <location>
        <begin position="19"/>
        <end position="75"/>
    </location>
</feature>
<keyword evidence="4" id="KW-1185">Reference proteome</keyword>
<protein>
    <submittedName>
        <fullName evidence="3">DUF4334 domain-containing protein</fullName>
    </submittedName>
</protein>
<evidence type="ECO:0000259" key="2">
    <source>
        <dbReference type="Pfam" id="PF14232"/>
    </source>
</evidence>
<evidence type="ECO:0000313" key="4">
    <source>
        <dbReference type="Proteomes" id="UP001521931"/>
    </source>
</evidence>
<dbReference type="RefSeq" id="WP_239263707.1">
    <property type="nucleotide sequence ID" value="NZ_JAKRCV010000019.1"/>
</dbReference>
<dbReference type="Pfam" id="PF14232">
    <property type="entry name" value="DUF4334"/>
    <property type="match status" value="1"/>
</dbReference>
<proteinExistence type="predicted"/>
<dbReference type="Proteomes" id="UP001521931">
    <property type="component" value="Unassembled WGS sequence"/>
</dbReference>
<dbReference type="Gene3D" id="2.40.128.580">
    <property type="entry name" value="GXWXG domain"/>
    <property type="match status" value="1"/>
</dbReference>
<feature type="domain" description="DUF4334" evidence="2">
    <location>
        <begin position="120"/>
        <end position="173"/>
    </location>
</feature>